<dbReference type="Proteomes" id="UP000053660">
    <property type="component" value="Unassembled WGS sequence"/>
</dbReference>
<sequence>MEFNRGMIVHMTQGIEDLCGYKDRSLAHQLSVLSKAYLRPLLQRGYKNEQKESKLLEMDRFETMRELKQSPSQSSFKWQQAVNELAERGEIPRDMLEEEEFFVKKKEDIEKQTEMLTKDISNIRQLLHNPFEEYYANRNLVDEEEGEMRRVSDVNHLKMLHHRAQGMADGLDKPKRSIFGRRQQPKKSTQQGLIMASLGSLGVHAVEAGRSASMSSTYC</sequence>
<reference evidence="2 3" key="1">
    <citation type="submission" date="2014-03" db="EMBL/GenBank/DDBJ databases">
        <title>Draft genome of the hookworm Oesophagostomum dentatum.</title>
        <authorList>
            <person name="Mitreva M."/>
        </authorList>
    </citation>
    <scope>NUCLEOTIDE SEQUENCE [LARGE SCALE GENOMIC DNA]</scope>
    <source>
        <strain evidence="2 3">OD-Hann</strain>
    </source>
</reference>
<evidence type="ECO:0000313" key="3">
    <source>
        <dbReference type="Proteomes" id="UP000053660"/>
    </source>
</evidence>
<proteinExistence type="predicted"/>
<dbReference type="AlphaFoldDB" id="A0A0B1RP06"/>
<protein>
    <submittedName>
        <fullName evidence="2">Uncharacterized protein</fullName>
    </submittedName>
</protein>
<keyword evidence="3" id="KW-1185">Reference proteome</keyword>
<feature type="compositionally biased region" description="Basic residues" evidence="1">
    <location>
        <begin position="176"/>
        <end position="185"/>
    </location>
</feature>
<evidence type="ECO:0000256" key="1">
    <source>
        <dbReference type="SAM" id="MobiDB-lite"/>
    </source>
</evidence>
<feature type="region of interest" description="Disordered" evidence="1">
    <location>
        <begin position="169"/>
        <end position="191"/>
    </location>
</feature>
<organism evidence="2 3">
    <name type="scientific">Oesophagostomum dentatum</name>
    <name type="common">Nodular worm</name>
    <dbReference type="NCBI Taxonomy" id="61180"/>
    <lineage>
        <taxon>Eukaryota</taxon>
        <taxon>Metazoa</taxon>
        <taxon>Ecdysozoa</taxon>
        <taxon>Nematoda</taxon>
        <taxon>Chromadorea</taxon>
        <taxon>Rhabditida</taxon>
        <taxon>Rhabditina</taxon>
        <taxon>Rhabditomorpha</taxon>
        <taxon>Strongyloidea</taxon>
        <taxon>Strongylidae</taxon>
        <taxon>Oesophagostomum</taxon>
    </lineage>
</organism>
<dbReference type="OrthoDB" id="5845117at2759"/>
<name>A0A0B1RP06_OESDE</name>
<gene>
    <name evidence="2" type="ORF">OESDEN_25616</name>
</gene>
<evidence type="ECO:0000313" key="2">
    <source>
        <dbReference type="EMBL" id="KHJ74768.1"/>
    </source>
</evidence>
<accession>A0A0B1RP06</accession>
<dbReference type="EMBL" id="KN613403">
    <property type="protein sequence ID" value="KHJ74768.1"/>
    <property type="molecule type" value="Genomic_DNA"/>
</dbReference>